<comment type="caution">
    <text evidence="6">The sequence shown here is derived from an EMBL/GenBank/DDBJ whole genome shotgun (WGS) entry which is preliminary data.</text>
</comment>
<reference evidence="7" key="1">
    <citation type="journal article" date="2023" name="Commun. Biol.">
        <title>Genome analysis of Parmales, the sister group of diatoms, reveals the evolutionary specialization of diatoms from phago-mixotrophs to photoautotrophs.</title>
        <authorList>
            <person name="Ban H."/>
            <person name="Sato S."/>
            <person name="Yoshikawa S."/>
            <person name="Yamada K."/>
            <person name="Nakamura Y."/>
            <person name="Ichinomiya M."/>
            <person name="Sato N."/>
            <person name="Blanc-Mathieu R."/>
            <person name="Endo H."/>
            <person name="Kuwata A."/>
            <person name="Ogata H."/>
        </authorList>
    </citation>
    <scope>NUCLEOTIDE SEQUENCE [LARGE SCALE GENOMIC DNA]</scope>
    <source>
        <strain evidence="7">NIES 3700</strain>
    </source>
</reference>
<organism evidence="6 7">
    <name type="scientific">Triparma laevis f. longispina</name>
    <dbReference type="NCBI Taxonomy" id="1714387"/>
    <lineage>
        <taxon>Eukaryota</taxon>
        <taxon>Sar</taxon>
        <taxon>Stramenopiles</taxon>
        <taxon>Ochrophyta</taxon>
        <taxon>Bolidophyceae</taxon>
        <taxon>Parmales</taxon>
        <taxon>Triparmaceae</taxon>
        <taxon>Triparma</taxon>
    </lineage>
</organism>
<dbReference type="GO" id="GO:0000709">
    <property type="term" value="P:meiotic joint molecule formation"/>
    <property type="evidence" value="ECO:0007669"/>
    <property type="project" value="TreeGrafter"/>
</dbReference>
<evidence type="ECO:0008006" key="8">
    <source>
        <dbReference type="Google" id="ProtNLM"/>
    </source>
</evidence>
<keyword evidence="4" id="KW-0469">Meiosis</keyword>
<dbReference type="GO" id="GO:0010774">
    <property type="term" value="P:meiotic strand invasion involved in reciprocal meiotic recombination"/>
    <property type="evidence" value="ECO:0007669"/>
    <property type="project" value="TreeGrafter"/>
</dbReference>
<dbReference type="GO" id="GO:0003690">
    <property type="term" value="F:double-stranded DNA binding"/>
    <property type="evidence" value="ECO:0007669"/>
    <property type="project" value="TreeGrafter"/>
</dbReference>
<dbReference type="AlphaFoldDB" id="A0A9W7FGD9"/>
<feature type="compositionally biased region" description="Basic residues" evidence="5">
    <location>
        <begin position="39"/>
        <end position="57"/>
    </location>
</feature>
<evidence type="ECO:0000256" key="5">
    <source>
        <dbReference type="SAM" id="MobiDB-lite"/>
    </source>
</evidence>
<feature type="compositionally biased region" description="Low complexity" evidence="5">
    <location>
        <begin position="122"/>
        <end position="138"/>
    </location>
</feature>
<evidence type="ECO:0000256" key="4">
    <source>
        <dbReference type="ARBA" id="ARBA00023254"/>
    </source>
</evidence>
<evidence type="ECO:0000313" key="7">
    <source>
        <dbReference type="Proteomes" id="UP001165122"/>
    </source>
</evidence>
<sequence>MSALEVLNQNIMPPSSVATSENSFPTSSTSSGGGEGKKSKLKKRKGDKKEKKKKKAKKCIDESDEDENADAKDSSVVTVNKKEEEKKAVIEIDVAEEEVEKMEVEEKVEEPVAAPVAAKPKPVDVPVAKPVPAAKPASEPAPPPPKKKKLSMPEAILETLREACGPMNVKEIATKLRTTDTVLNNILGKMCDSSNGKKALVKKKLQGDGGNAKKTIYFANQKAAANQVTPPDEALFESTKQESAQLQSELLTLSSKTSKLLAEPKNSELDANISALESEISAMDKRIALCNAATADSQSASQKNKFGNLGKKKELPSDTHSLKLRINNMRAEWTKRKNKCMDFVGNCADGMEKKPKECAKLMQIETDEEVGSKMPEKYIVGEKKK</sequence>
<evidence type="ECO:0000256" key="1">
    <source>
        <dbReference type="ARBA" id="ARBA00004123"/>
    </source>
</evidence>
<name>A0A9W7FGD9_9STRA</name>
<comment type="subcellular location">
    <subcellularLocation>
        <location evidence="1">Nucleus</location>
    </subcellularLocation>
</comment>
<dbReference type="GO" id="GO:0000794">
    <property type="term" value="C:condensed nuclear chromosome"/>
    <property type="evidence" value="ECO:0007669"/>
    <property type="project" value="TreeGrafter"/>
</dbReference>
<protein>
    <recommendedName>
        <fullName evidence="8">Homologous-pairing protein 2 winged helix domain-containing protein</fullName>
    </recommendedName>
</protein>
<keyword evidence="7" id="KW-1185">Reference proteome</keyword>
<dbReference type="Proteomes" id="UP001165122">
    <property type="component" value="Unassembled WGS sequence"/>
</dbReference>
<dbReference type="PANTHER" id="PTHR15938:SF0">
    <property type="entry name" value="HOMOLOGOUS-PAIRING PROTEIN 2 HOMOLOG"/>
    <property type="match status" value="1"/>
</dbReference>
<dbReference type="PANTHER" id="PTHR15938">
    <property type="entry name" value="TBP-1 INTERACTING PROTEIN"/>
    <property type="match status" value="1"/>
</dbReference>
<feature type="region of interest" description="Disordered" evidence="5">
    <location>
        <begin position="122"/>
        <end position="151"/>
    </location>
</feature>
<feature type="compositionally biased region" description="Polar residues" evidence="5">
    <location>
        <begin position="7"/>
        <end position="26"/>
    </location>
</feature>
<dbReference type="GO" id="GO:0120231">
    <property type="term" value="C:DNA recombinase auxiliary factor complex"/>
    <property type="evidence" value="ECO:0007669"/>
    <property type="project" value="TreeGrafter"/>
</dbReference>
<accession>A0A9W7FGD9</accession>
<dbReference type="EMBL" id="BRXW01000165">
    <property type="protein sequence ID" value="GMI11626.1"/>
    <property type="molecule type" value="Genomic_DNA"/>
</dbReference>
<dbReference type="OrthoDB" id="272266at2759"/>
<evidence type="ECO:0000256" key="2">
    <source>
        <dbReference type="ARBA" id="ARBA00023172"/>
    </source>
</evidence>
<dbReference type="GO" id="GO:0120230">
    <property type="term" value="F:recombinase activator activity"/>
    <property type="evidence" value="ECO:0007669"/>
    <property type="project" value="TreeGrafter"/>
</dbReference>
<proteinExistence type="predicted"/>
<evidence type="ECO:0000256" key="3">
    <source>
        <dbReference type="ARBA" id="ARBA00023242"/>
    </source>
</evidence>
<gene>
    <name evidence="6" type="ORF">TrLO_g12264</name>
</gene>
<evidence type="ECO:0000313" key="6">
    <source>
        <dbReference type="EMBL" id="GMI11626.1"/>
    </source>
</evidence>
<keyword evidence="2" id="KW-0233">DNA recombination</keyword>
<keyword evidence="3" id="KW-0539">Nucleus</keyword>
<feature type="region of interest" description="Disordered" evidence="5">
    <location>
        <begin position="1"/>
        <end position="83"/>
    </location>
</feature>
<dbReference type="GO" id="GO:0007129">
    <property type="term" value="P:homologous chromosome pairing at meiosis"/>
    <property type="evidence" value="ECO:0007669"/>
    <property type="project" value="TreeGrafter"/>
</dbReference>